<name>A0AAQ1MCT3_9FIRM</name>
<dbReference type="InterPro" id="IPR019533">
    <property type="entry name" value="Peptidase_S26"/>
</dbReference>
<evidence type="ECO:0000313" key="3">
    <source>
        <dbReference type="EMBL" id="SHG00836.1"/>
    </source>
</evidence>
<dbReference type="GO" id="GO:0006465">
    <property type="term" value="P:signal peptide processing"/>
    <property type="evidence" value="ECO:0007669"/>
    <property type="project" value="UniProtKB-UniRule"/>
</dbReference>
<evidence type="ECO:0000256" key="2">
    <source>
        <dbReference type="SAM" id="Phobius"/>
    </source>
</evidence>
<evidence type="ECO:0000256" key="1">
    <source>
        <dbReference type="NCBIfam" id="TIGR02228"/>
    </source>
</evidence>
<dbReference type="EC" id="3.4.21.89" evidence="1"/>
<keyword evidence="2" id="KW-1133">Transmembrane helix</keyword>
<dbReference type="InterPro" id="IPR001733">
    <property type="entry name" value="Peptidase_S26B"/>
</dbReference>
<gene>
    <name evidence="3" type="ORF">SAMN05444424_1130</name>
</gene>
<dbReference type="CDD" id="cd06530">
    <property type="entry name" value="S26_SPase_I"/>
    <property type="match status" value="1"/>
</dbReference>
<reference evidence="4" key="1">
    <citation type="submission" date="2016-11" db="EMBL/GenBank/DDBJ databases">
        <authorList>
            <person name="Jaros S."/>
            <person name="Januszkiewicz K."/>
            <person name="Wedrychowicz H."/>
        </authorList>
    </citation>
    <scope>NUCLEOTIDE SEQUENCE [LARGE SCALE GENOMIC DNA]</scope>
    <source>
        <strain evidence="4">DSM 4029</strain>
    </source>
</reference>
<keyword evidence="2" id="KW-0812">Transmembrane</keyword>
<protein>
    <recommendedName>
        <fullName evidence="1">Signal peptidase I</fullName>
        <ecNumber evidence="1">3.4.21.89</ecNumber>
    </recommendedName>
</protein>
<proteinExistence type="predicted"/>
<dbReference type="GO" id="GO:0009003">
    <property type="term" value="F:signal peptidase activity"/>
    <property type="evidence" value="ECO:0007669"/>
    <property type="project" value="UniProtKB-EC"/>
</dbReference>
<dbReference type="RefSeq" id="WP_052537622.1">
    <property type="nucleotide sequence ID" value="NZ_FQVY01000002.1"/>
</dbReference>
<dbReference type="EMBL" id="FQVY01000002">
    <property type="protein sequence ID" value="SHG00836.1"/>
    <property type="molecule type" value="Genomic_DNA"/>
</dbReference>
<dbReference type="Proteomes" id="UP000184089">
    <property type="component" value="Unassembled WGS sequence"/>
</dbReference>
<keyword evidence="2" id="KW-0472">Membrane</keyword>
<dbReference type="NCBIfam" id="TIGR02228">
    <property type="entry name" value="sigpep_I_arch"/>
    <property type="match status" value="1"/>
</dbReference>
<evidence type="ECO:0000313" key="4">
    <source>
        <dbReference type="Proteomes" id="UP000184089"/>
    </source>
</evidence>
<dbReference type="GO" id="GO:0004252">
    <property type="term" value="F:serine-type endopeptidase activity"/>
    <property type="evidence" value="ECO:0007669"/>
    <property type="project" value="UniProtKB-UniRule"/>
</dbReference>
<dbReference type="AlphaFoldDB" id="A0AAQ1MCT3"/>
<organism evidence="3 4">
    <name type="scientific">Bittarella massiliensis</name>
    <name type="common">ex Durand et al. 2017</name>
    <dbReference type="NCBI Taxonomy" id="1720313"/>
    <lineage>
        <taxon>Bacteria</taxon>
        <taxon>Bacillati</taxon>
        <taxon>Bacillota</taxon>
        <taxon>Clostridia</taxon>
        <taxon>Eubacteriales</taxon>
        <taxon>Oscillospiraceae</taxon>
        <taxon>Bittarella (ex Durand et al. 2017)</taxon>
    </lineage>
</organism>
<accession>A0AAQ1MCT3</accession>
<comment type="caution">
    <text evidence="3">The sequence shown here is derived from an EMBL/GenBank/DDBJ whole genome shotgun (WGS) entry which is preliminary data.</text>
</comment>
<feature type="transmembrane region" description="Helical" evidence="2">
    <location>
        <begin position="131"/>
        <end position="155"/>
    </location>
</feature>
<dbReference type="GO" id="GO:0016020">
    <property type="term" value="C:membrane"/>
    <property type="evidence" value="ECO:0007669"/>
    <property type="project" value="UniProtKB-UniRule"/>
</dbReference>
<sequence>MKAKLLSAAAAALMIGLSLLTLPLVLPRLLGFQVYSVLTPSMVPALPVGSAIYAKSCNPEELAEGAIITFSLGSATELVEVHRVVQNDTQKREIITKGDANAQPDVTPVAYGRVTGEVLFSIPLLGAVSTALHSVGGIAVCIAIFALACLLWAFADKIKKRERFK</sequence>